<dbReference type="GO" id="GO:0005634">
    <property type="term" value="C:nucleus"/>
    <property type="evidence" value="ECO:0007669"/>
    <property type="project" value="UniProtKB-SubCell"/>
</dbReference>
<dbReference type="EMBL" id="CM018045">
    <property type="protein sequence ID" value="KAA8528086.1"/>
    <property type="molecule type" value="Genomic_DNA"/>
</dbReference>
<evidence type="ECO:0000313" key="8">
    <source>
        <dbReference type="Proteomes" id="UP000325577"/>
    </source>
</evidence>
<dbReference type="InterPro" id="IPR016024">
    <property type="entry name" value="ARM-type_fold"/>
</dbReference>
<proteinExistence type="predicted"/>
<dbReference type="SUPFAM" id="SSF48371">
    <property type="entry name" value="ARM repeat"/>
    <property type="match status" value="1"/>
</dbReference>
<dbReference type="Proteomes" id="UP000325577">
    <property type="component" value="Linkage Group LG21"/>
</dbReference>
<dbReference type="FunFam" id="1.25.10.10:FF:000440">
    <property type="entry name" value="Armadillo repeat-containing protein 8"/>
    <property type="match status" value="1"/>
</dbReference>
<dbReference type="FunFam" id="1.25.10.10:FF:000416">
    <property type="entry name" value="Armadillo repeat-containing protein 8"/>
    <property type="match status" value="1"/>
</dbReference>
<dbReference type="OrthoDB" id="5559898at2759"/>
<sequence length="659" mass="71061">MPASASTHGPEDLIGRLSSATDGEAKLKALRELKNQIIGNRTKKFSYIKLGAVPSVVSILSSAVSGYGDGYSNSLLVQSAAAIGSFACGVDAGVKAVLDAGAFPHLLSLISHPNDKVVDAGARSLRMIYQSKLAPKYDFLQEENMEFLLSLLNSENENVTGLGASIITHSCETSIEQKALSDAGILKKLISLLGGSLSQRDASLEALATIFKENPKAISKFVGTESGRALSAVIELTKDKYPRTRLLACICLIVIRNTFPCYLQDVGIKTKLILILLELLDDPGQVGDDAAFALSSLIAEKEDLQKLAFEANVVDKLCNHLRKGPVQAKRFQGILLSLADLCSKLESCRSRLLSLQVLNLVTDALIHDSADVRAAACICLKSVSRSVKNLCAGHFVNEVLIIRLIQLLHDTSTSVQVAVLGAISNIVVDFATCKSTFIQCGGVKQLVQLSKSMDSTVRVNAVWALRNLTFLKDNRCKEGIFLELTVSTLSSLIHDYEPSVQEQALALVRNLVDGCIESVEYVFAEDSLILHAVGKQLQSASKAEVLIQGMYVLSNVASGKEFHKEAVMHELFPQAGNSTQSIIIKFLQSNDSRLRTAAVWAVVNLTFPSSPGAFGRVVKLRNAGIVSQLKNMINDPCLDVKLRVRTALEQFTTSGDGST</sequence>
<accession>A0A5J5AEE8</accession>
<dbReference type="InterPro" id="IPR000225">
    <property type="entry name" value="Armadillo"/>
</dbReference>
<keyword evidence="4" id="KW-0677">Repeat</keyword>
<dbReference type="PROSITE" id="PS50176">
    <property type="entry name" value="ARM_REPEAT"/>
    <property type="match status" value="1"/>
</dbReference>
<keyword evidence="3" id="KW-0963">Cytoplasm</keyword>
<evidence type="ECO:0000256" key="5">
    <source>
        <dbReference type="ARBA" id="ARBA00023242"/>
    </source>
</evidence>
<dbReference type="Gene3D" id="1.25.10.10">
    <property type="entry name" value="Leucine-rich Repeat Variant"/>
    <property type="match status" value="2"/>
</dbReference>
<dbReference type="GO" id="GO:0034657">
    <property type="term" value="C:GID complex"/>
    <property type="evidence" value="ECO:0007669"/>
    <property type="project" value="TreeGrafter"/>
</dbReference>
<dbReference type="PANTHER" id="PTHR15651:SF7">
    <property type="entry name" value="ARMADILLO REPEAT-CONTAINING PROTEIN 8"/>
    <property type="match status" value="1"/>
</dbReference>
<organism evidence="7 8">
    <name type="scientific">Nyssa sinensis</name>
    <dbReference type="NCBI Taxonomy" id="561372"/>
    <lineage>
        <taxon>Eukaryota</taxon>
        <taxon>Viridiplantae</taxon>
        <taxon>Streptophyta</taxon>
        <taxon>Embryophyta</taxon>
        <taxon>Tracheophyta</taxon>
        <taxon>Spermatophyta</taxon>
        <taxon>Magnoliopsida</taxon>
        <taxon>eudicotyledons</taxon>
        <taxon>Gunneridae</taxon>
        <taxon>Pentapetalae</taxon>
        <taxon>asterids</taxon>
        <taxon>Cornales</taxon>
        <taxon>Nyssaceae</taxon>
        <taxon>Nyssa</taxon>
    </lineage>
</organism>
<dbReference type="SMART" id="SM00185">
    <property type="entry name" value="ARM"/>
    <property type="match status" value="7"/>
</dbReference>
<comment type="subcellular location">
    <subcellularLocation>
        <location evidence="2">Cytoplasm</location>
    </subcellularLocation>
    <subcellularLocation>
        <location evidence="1">Nucleus</location>
    </subcellularLocation>
</comment>
<dbReference type="GO" id="GO:0043161">
    <property type="term" value="P:proteasome-mediated ubiquitin-dependent protein catabolic process"/>
    <property type="evidence" value="ECO:0007669"/>
    <property type="project" value="TreeGrafter"/>
</dbReference>
<dbReference type="AlphaFoldDB" id="A0A5J5AEE8"/>
<feature type="repeat" description="ARM" evidence="6">
    <location>
        <begin position="441"/>
        <end position="469"/>
    </location>
</feature>
<protein>
    <submittedName>
        <fullName evidence="7">Uncharacterized protein</fullName>
    </submittedName>
</protein>
<name>A0A5J5AEE8_9ASTE</name>
<keyword evidence="8" id="KW-1185">Reference proteome</keyword>
<evidence type="ECO:0000256" key="1">
    <source>
        <dbReference type="ARBA" id="ARBA00004123"/>
    </source>
</evidence>
<evidence type="ECO:0000313" key="7">
    <source>
        <dbReference type="EMBL" id="KAA8528086.1"/>
    </source>
</evidence>
<evidence type="ECO:0000256" key="2">
    <source>
        <dbReference type="ARBA" id="ARBA00004496"/>
    </source>
</evidence>
<reference evidence="7 8" key="1">
    <citation type="submission" date="2019-09" db="EMBL/GenBank/DDBJ databases">
        <title>A chromosome-level genome assembly of the Chinese tupelo Nyssa sinensis.</title>
        <authorList>
            <person name="Yang X."/>
            <person name="Kang M."/>
            <person name="Yang Y."/>
            <person name="Xiong H."/>
            <person name="Wang M."/>
            <person name="Zhang Z."/>
            <person name="Wang Z."/>
            <person name="Wu H."/>
            <person name="Ma T."/>
            <person name="Liu J."/>
            <person name="Xi Z."/>
        </authorList>
    </citation>
    <scope>NUCLEOTIDE SEQUENCE [LARGE SCALE GENOMIC DNA]</scope>
    <source>
        <strain evidence="7">J267</strain>
        <tissue evidence="7">Leaf</tissue>
    </source>
</reference>
<gene>
    <name evidence="7" type="ORF">F0562_035045</name>
</gene>
<dbReference type="PANTHER" id="PTHR15651">
    <property type="entry name" value="ARMADILLO REPEAT-CONTAINING PROTEIN 8"/>
    <property type="match status" value="1"/>
</dbReference>
<keyword evidence="5" id="KW-0539">Nucleus</keyword>
<dbReference type="GO" id="GO:0005737">
    <property type="term" value="C:cytoplasm"/>
    <property type="evidence" value="ECO:0007669"/>
    <property type="project" value="UniProtKB-SubCell"/>
</dbReference>
<evidence type="ECO:0000256" key="4">
    <source>
        <dbReference type="ARBA" id="ARBA00022737"/>
    </source>
</evidence>
<evidence type="ECO:0000256" key="3">
    <source>
        <dbReference type="ARBA" id="ARBA00022490"/>
    </source>
</evidence>
<dbReference type="InterPro" id="IPR038739">
    <property type="entry name" value="ARMC8/Vid28"/>
</dbReference>
<dbReference type="InterPro" id="IPR011989">
    <property type="entry name" value="ARM-like"/>
</dbReference>
<evidence type="ECO:0000256" key="6">
    <source>
        <dbReference type="PROSITE-ProRule" id="PRU00259"/>
    </source>
</evidence>
<dbReference type="Pfam" id="PF00514">
    <property type="entry name" value="Arm"/>
    <property type="match status" value="1"/>
</dbReference>